<dbReference type="EMBL" id="CP012559">
    <property type="protein sequence ID" value="ALB28572.1"/>
    <property type="molecule type" value="Genomic_DNA"/>
</dbReference>
<dbReference type="InterPro" id="IPR047804">
    <property type="entry name" value="C69_dipept_A-like"/>
</dbReference>
<dbReference type="GO" id="GO:0070004">
    <property type="term" value="F:cysteine-type exopeptidase activity"/>
    <property type="evidence" value="ECO:0007669"/>
    <property type="project" value="InterPro"/>
</dbReference>
<accession>A0A0K2LBA0</accession>
<dbReference type="Gene3D" id="3.60.60.10">
    <property type="entry name" value="Penicillin V Acylase, Chain A"/>
    <property type="match status" value="1"/>
</dbReference>
<comment type="similarity">
    <text evidence="2 6">Belongs to the peptidase C69 family.</text>
</comment>
<keyword evidence="8" id="KW-1185">Reference proteome</keyword>
<evidence type="ECO:0000256" key="5">
    <source>
        <dbReference type="ARBA" id="ARBA00022997"/>
    </source>
</evidence>
<name>A0A0K2LBA0_9LACO</name>
<dbReference type="GO" id="GO:0016805">
    <property type="term" value="F:dipeptidase activity"/>
    <property type="evidence" value="ECO:0007669"/>
    <property type="project" value="UniProtKB-KW"/>
</dbReference>
<evidence type="ECO:0000313" key="7">
    <source>
        <dbReference type="EMBL" id="ALB28572.1"/>
    </source>
</evidence>
<dbReference type="Pfam" id="PF03577">
    <property type="entry name" value="Peptidase_C69"/>
    <property type="match status" value="1"/>
</dbReference>
<gene>
    <name evidence="7" type="ORF">JP39_03910</name>
</gene>
<evidence type="ECO:0000256" key="1">
    <source>
        <dbReference type="ARBA" id="ARBA00001670"/>
    </source>
</evidence>
<comment type="catalytic activity">
    <reaction evidence="1">
        <text>an L-aminoacyl-L-amino acid + H2O = 2 an L-alpha-amino acid</text>
        <dbReference type="Rhea" id="RHEA:48940"/>
        <dbReference type="ChEBI" id="CHEBI:15377"/>
        <dbReference type="ChEBI" id="CHEBI:59869"/>
        <dbReference type="ChEBI" id="CHEBI:77460"/>
        <dbReference type="EC" id="3.4.13.19"/>
    </reaction>
</comment>
<keyword evidence="5 6" id="KW-0224">Dipeptidase</keyword>
<dbReference type="EC" id="3.4.-.-" evidence="6"/>
<keyword evidence="3 6" id="KW-0645">Protease</keyword>
<proteinExistence type="inferred from homology"/>
<evidence type="ECO:0000256" key="6">
    <source>
        <dbReference type="RuleBase" id="RU364089"/>
    </source>
</evidence>
<dbReference type="NCBIfam" id="NF033678">
    <property type="entry name" value="C69_fam_dipept"/>
    <property type="match status" value="1"/>
</dbReference>
<reference evidence="7 8" key="1">
    <citation type="submission" date="2015-08" db="EMBL/GenBank/DDBJ databases">
        <title>Genomic sequence of Lactobacillus heilongjiangensis DSM 28069, isolated from Chinese traditional pickle.</title>
        <authorList>
            <person name="Jiang X."/>
            <person name="Zheng B."/>
            <person name="Cheng H."/>
        </authorList>
    </citation>
    <scope>NUCLEOTIDE SEQUENCE [LARGE SCALE GENOMIC DNA]</scope>
    <source>
        <strain evidence="7 8">DSM 28069</strain>
    </source>
</reference>
<dbReference type="KEGG" id="lhi:JP39_03910"/>
<evidence type="ECO:0000256" key="2">
    <source>
        <dbReference type="ARBA" id="ARBA00007225"/>
    </source>
</evidence>
<evidence type="ECO:0000256" key="4">
    <source>
        <dbReference type="ARBA" id="ARBA00022801"/>
    </source>
</evidence>
<sequence length="475" mass="53447">MKNTSSDCTEILVGKAASMDGSTIVARNEDGYGPINPIKFVAHEAKDQKDAFYVSITTGVKVPLPDHAYRYTATPQADQSDGQYEEAGINEYNVGMSSTETTATNARVLGYDPLVHDGVDEEAMLTLVLPYVKTAKEGAIRLGALLEKYGTGECNSIAFNDKDEIWLLETAGGHHWAAMRLPEDTYAIVPNQTVMQEVDANDTDNFLVATDLVEFVEKHHLNPQPGHFNFREIFGTQSEADAYYNTPRTWYGQKLFNPEIEQEPTAQDMPMVRKPSKKLAIEDVENFLSSHYNGTKYDPFGTFASGTAAEQRQFRSIAMDRNQASSILQIRNDVDENHAAVQWLSLGFFAYSPYVPFYTNIKDTPEDYKNTTNDVDINNVYWLEKTLSVMIEPHYHEYSDMIHAYLEGCQSYGRQRLEITDQVIDGFNDDVAGFLTESNMKTAGKISSRTHKLFDEIVKKGLMLSKTTWEKGQNL</sequence>
<dbReference type="RefSeq" id="WP_041500689.1">
    <property type="nucleotide sequence ID" value="NZ_BJDV01000012.1"/>
</dbReference>
<dbReference type="PANTHER" id="PTHR12994">
    <property type="entry name" value="SECERNIN"/>
    <property type="match status" value="1"/>
</dbReference>
<dbReference type="OrthoDB" id="9764088at2"/>
<evidence type="ECO:0000256" key="3">
    <source>
        <dbReference type="ARBA" id="ARBA00022670"/>
    </source>
</evidence>
<dbReference type="Proteomes" id="UP000061546">
    <property type="component" value="Chromosome"/>
</dbReference>
<dbReference type="PANTHER" id="PTHR12994:SF17">
    <property type="entry name" value="LD30995P"/>
    <property type="match status" value="1"/>
</dbReference>
<dbReference type="GO" id="GO:0006508">
    <property type="term" value="P:proteolysis"/>
    <property type="evidence" value="ECO:0007669"/>
    <property type="project" value="UniProtKB-KW"/>
</dbReference>
<organism evidence="7 8">
    <name type="scientific">Companilactobacillus heilongjiangensis</name>
    <dbReference type="NCBI Taxonomy" id="1074467"/>
    <lineage>
        <taxon>Bacteria</taxon>
        <taxon>Bacillati</taxon>
        <taxon>Bacillota</taxon>
        <taxon>Bacilli</taxon>
        <taxon>Lactobacillales</taxon>
        <taxon>Lactobacillaceae</taxon>
        <taxon>Companilactobacillus</taxon>
    </lineage>
</organism>
<protein>
    <recommendedName>
        <fullName evidence="6">Dipeptidase</fullName>
        <ecNumber evidence="6">3.4.-.-</ecNumber>
    </recommendedName>
</protein>
<dbReference type="InterPro" id="IPR005322">
    <property type="entry name" value="Peptidase_C69"/>
</dbReference>
<dbReference type="AlphaFoldDB" id="A0A0K2LBA0"/>
<evidence type="ECO:0000313" key="8">
    <source>
        <dbReference type="Proteomes" id="UP000061546"/>
    </source>
</evidence>
<keyword evidence="4 6" id="KW-0378">Hydrolase</keyword>